<proteinExistence type="inferred from homology"/>
<dbReference type="Gene3D" id="3.90.550.10">
    <property type="entry name" value="Spore Coat Polysaccharide Biosynthesis Protein SpsA, Chain A"/>
    <property type="match status" value="1"/>
</dbReference>
<evidence type="ECO:0000256" key="11">
    <source>
        <dbReference type="ARBA" id="ARBA00023136"/>
    </source>
</evidence>
<keyword evidence="10 14" id="KW-1133">Transmembrane helix</keyword>
<comment type="similarity">
    <text evidence="3">Belongs to the glycosyltransferase 2 family.</text>
</comment>
<comment type="subcellular location">
    <subcellularLocation>
        <location evidence="1">Endoplasmic reticulum membrane</location>
        <topology evidence="1">Single-pass membrane protein</topology>
    </subcellularLocation>
</comment>
<dbReference type="GeneID" id="110240535"/>
<keyword evidence="7 14" id="KW-0812">Transmembrane</keyword>
<dbReference type="Pfam" id="PF00535">
    <property type="entry name" value="Glycos_transf_2"/>
    <property type="match status" value="1"/>
</dbReference>
<dbReference type="InterPro" id="IPR001173">
    <property type="entry name" value="Glyco_trans_2-like"/>
</dbReference>
<evidence type="ECO:0000256" key="13">
    <source>
        <dbReference type="ARBA" id="ARBA00070518"/>
    </source>
</evidence>
<dbReference type="CDD" id="cd04188">
    <property type="entry name" value="DPG_synthase"/>
    <property type="match status" value="1"/>
</dbReference>
<evidence type="ECO:0000256" key="10">
    <source>
        <dbReference type="ARBA" id="ARBA00022989"/>
    </source>
</evidence>
<keyword evidence="6" id="KW-0808">Transferase</keyword>
<evidence type="ECO:0000256" key="5">
    <source>
        <dbReference type="ARBA" id="ARBA00022676"/>
    </source>
</evidence>
<dbReference type="OMA" id="HMVNTDA"/>
<comment type="catalytic activity">
    <reaction evidence="12">
        <text>a di-trans,poly-cis-dolichyl phosphate + UDP-alpha-D-glucose = a di-trans,poly-cis-dolichyl beta-D-glucosyl phosphate + UDP</text>
        <dbReference type="Rhea" id="RHEA:15401"/>
        <dbReference type="Rhea" id="RHEA-COMP:19498"/>
        <dbReference type="Rhea" id="RHEA-COMP:19502"/>
        <dbReference type="ChEBI" id="CHEBI:57525"/>
        <dbReference type="ChEBI" id="CHEBI:57683"/>
        <dbReference type="ChEBI" id="CHEBI:58223"/>
        <dbReference type="ChEBI" id="CHEBI:58885"/>
        <dbReference type="EC" id="2.4.1.117"/>
    </reaction>
    <physiologicalReaction direction="left-to-right" evidence="12">
        <dbReference type="Rhea" id="RHEA:15402"/>
    </physiologicalReaction>
</comment>
<comment type="pathway">
    <text evidence="2">Protein modification; protein glycosylation.</text>
</comment>
<evidence type="ECO:0000256" key="9">
    <source>
        <dbReference type="ARBA" id="ARBA00022968"/>
    </source>
</evidence>
<evidence type="ECO:0000259" key="15">
    <source>
        <dbReference type="Pfam" id="PF00535"/>
    </source>
</evidence>
<dbReference type="EnsemblMetazoa" id="XM_021046346.2">
    <property type="protein sequence ID" value="XP_020902005.1"/>
    <property type="gene ID" value="LOC110240535"/>
</dbReference>
<evidence type="ECO:0000256" key="14">
    <source>
        <dbReference type="SAM" id="Phobius"/>
    </source>
</evidence>
<dbReference type="GO" id="GO:0006487">
    <property type="term" value="P:protein N-linked glycosylation"/>
    <property type="evidence" value="ECO:0007669"/>
    <property type="project" value="TreeGrafter"/>
</dbReference>
<dbReference type="OrthoDB" id="3784at2759"/>
<dbReference type="Proteomes" id="UP000887567">
    <property type="component" value="Unplaced"/>
</dbReference>
<feature type="domain" description="Glycosyltransferase 2-like" evidence="15">
    <location>
        <begin position="78"/>
        <end position="256"/>
    </location>
</feature>
<reference evidence="16" key="1">
    <citation type="submission" date="2022-11" db="UniProtKB">
        <authorList>
            <consortium name="EnsemblMetazoa"/>
        </authorList>
    </citation>
    <scope>IDENTIFICATION</scope>
</reference>
<evidence type="ECO:0000256" key="6">
    <source>
        <dbReference type="ARBA" id="ARBA00022679"/>
    </source>
</evidence>
<protein>
    <recommendedName>
        <fullName evidence="13">Dolichyl-phosphate beta-glucosyltransferase</fullName>
        <ecNumber evidence="4">2.4.1.117</ecNumber>
    </recommendedName>
</protein>
<dbReference type="PANTHER" id="PTHR10859">
    <property type="entry name" value="GLYCOSYL TRANSFERASE"/>
    <property type="match status" value="1"/>
</dbReference>
<dbReference type="InterPro" id="IPR029044">
    <property type="entry name" value="Nucleotide-diphossugar_trans"/>
</dbReference>
<accession>A0A913XBQ7</accession>
<evidence type="ECO:0000313" key="17">
    <source>
        <dbReference type="Proteomes" id="UP000887567"/>
    </source>
</evidence>
<dbReference type="EC" id="2.4.1.117" evidence="4"/>
<name>A0A913XBQ7_EXADI</name>
<dbReference type="InterPro" id="IPR035518">
    <property type="entry name" value="DPG_synthase"/>
</dbReference>
<feature type="transmembrane region" description="Helical" evidence="14">
    <location>
        <begin position="15"/>
        <end position="37"/>
    </location>
</feature>
<evidence type="ECO:0000313" key="16">
    <source>
        <dbReference type="EnsemblMetazoa" id="XP_020902005.1"/>
    </source>
</evidence>
<dbReference type="GO" id="GO:0005789">
    <property type="term" value="C:endoplasmic reticulum membrane"/>
    <property type="evidence" value="ECO:0007669"/>
    <property type="project" value="UniProtKB-SubCell"/>
</dbReference>
<keyword evidence="17" id="KW-1185">Reference proteome</keyword>
<evidence type="ECO:0000256" key="12">
    <source>
        <dbReference type="ARBA" id="ARBA00045097"/>
    </source>
</evidence>
<dbReference type="PANTHER" id="PTHR10859:SF91">
    <property type="entry name" value="DOLICHYL-PHOSPHATE BETA-GLUCOSYLTRANSFERASE"/>
    <property type="match status" value="1"/>
</dbReference>
<evidence type="ECO:0000256" key="7">
    <source>
        <dbReference type="ARBA" id="ARBA00022692"/>
    </source>
</evidence>
<evidence type="ECO:0000256" key="3">
    <source>
        <dbReference type="ARBA" id="ARBA00006739"/>
    </source>
</evidence>
<keyword evidence="11 14" id="KW-0472">Membrane</keyword>
<dbReference type="GO" id="GO:0004581">
    <property type="term" value="F:dolichyl-phosphate beta-glucosyltransferase activity"/>
    <property type="evidence" value="ECO:0007669"/>
    <property type="project" value="UniProtKB-EC"/>
</dbReference>
<evidence type="ECO:0000256" key="8">
    <source>
        <dbReference type="ARBA" id="ARBA00022824"/>
    </source>
</evidence>
<dbReference type="FunFam" id="3.90.550.10:FF:000068">
    <property type="entry name" value="ALG5, dolichyl-phosphate beta-glucosyltransferase"/>
    <property type="match status" value="1"/>
</dbReference>
<organism evidence="16 17">
    <name type="scientific">Exaiptasia diaphana</name>
    <name type="common">Tropical sea anemone</name>
    <name type="synonym">Aiptasia pulchella</name>
    <dbReference type="NCBI Taxonomy" id="2652724"/>
    <lineage>
        <taxon>Eukaryota</taxon>
        <taxon>Metazoa</taxon>
        <taxon>Cnidaria</taxon>
        <taxon>Anthozoa</taxon>
        <taxon>Hexacorallia</taxon>
        <taxon>Actiniaria</taxon>
        <taxon>Aiptasiidae</taxon>
        <taxon>Exaiptasia</taxon>
    </lineage>
</organism>
<dbReference type="AlphaFoldDB" id="A0A913XBQ7"/>
<evidence type="ECO:0000256" key="2">
    <source>
        <dbReference type="ARBA" id="ARBA00004922"/>
    </source>
</evidence>
<keyword evidence="5" id="KW-0328">Glycosyltransferase</keyword>
<evidence type="ECO:0000256" key="1">
    <source>
        <dbReference type="ARBA" id="ARBA00004389"/>
    </source>
</evidence>
<dbReference type="KEGG" id="epa:110240535"/>
<dbReference type="RefSeq" id="XP_020902005.1">
    <property type="nucleotide sequence ID" value="XM_021046346.2"/>
</dbReference>
<keyword evidence="8" id="KW-0256">Endoplasmic reticulum</keyword>
<dbReference type="SUPFAM" id="SSF53448">
    <property type="entry name" value="Nucleotide-diphospho-sugar transferases"/>
    <property type="match status" value="1"/>
</dbReference>
<evidence type="ECO:0000256" key="4">
    <source>
        <dbReference type="ARBA" id="ARBA00012583"/>
    </source>
</evidence>
<sequence length="336" mass="38557">MEVIEVVFGVSFSTLFLYLSLLLVFALIFSLVMIRITTLDKVPEIKRFESEKSYKDPNKNNATYFFPFMEEEGSVDLSIVVPAYNEEERMPIMLDETLDYVKSKKRSNPSFTYEIIIVDDGSKDRTTQVGLQYVKKYGIGHIRVLTLAKNKGKGGAVRLGVLSSRGRKILMVDADGATKFADLDKLDKALTDIQKTKNTKLVIIAGSRAHLQEEAVAHRSFFRNFLMYGFHFLVWFLCVKGVKDTQCGFKLFTRKAAFLTFTALHVERWAFDVELLYIAQRLNIHIAEVGVNWQEIDGSKMIPVWSWLQMGRDLLLIRLRYLLGAWKIEPVNLKSQ</sequence>
<keyword evidence="9" id="KW-0735">Signal-anchor</keyword>